<evidence type="ECO:0000313" key="3">
    <source>
        <dbReference type="EMBL" id="OMO94984.1"/>
    </source>
</evidence>
<evidence type="ECO:0000313" key="4">
    <source>
        <dbReference type="Proteomes" id="UP000188268"/>
    </source>
</evidence>
<gene>
    <name evidence="3" type="ORF">CCACVL1_05661</name>
</gene>
<comment type="caution">
    <text evidence="3">The sequence shown here is derived from an EMBL/GenBank/DDBJ whole genome shotgun (WGS) entry which is preliminary data.</text>
</comment>
<feature type="domain" description="PTC1-like winged helix-turn-helix" evidence="2">
    <location>
        <begin position="263"/>
        <end position="347"/>
    </location>
</feature>
<dbReference type="InterPro" id="IPR059080">
    <property type="entry name" value="WHD_PTC1"/>
</dbReference>
<dbReference type="PANTHER" id="PTHR46201:SF7">
    <property type="entry name" value="BINDING PROTEIN, PUTATIVE-RELATED"/>
    <property type="match status" value="1"/>
</dbReference>
<dbReference type="AlphaFoldDB" id="A0A1R3JJJ4"/>
<dbReference type="PANTHER" id="PTHR46201">
    <property type="entry name" value="PHD FINGER PROTEIN MALE MEIOCYTE DEATH 1-RELATED"/>
    <property type="match status" value="1"/>
</dbReference>
<evidence type="ECO:0000256" key="1">
    <source>
        <dbReference type="SAM" id="MobiDB-lite"/>
    </source>
</evidence>
<dbReference type="Proteomes" id="UP000188268">
    <property type="component" value="Unassembled WGS sequence"/>
</dbReference>
<dbReference type="STRING" id="210143.A0A1R3JJJ4"/>
<accession>A0A1R3JJJ4</accession>
<proteinExistence type="predicted"/>
<feature type="region of interest" description="Disordered" evidence="1">
    <location>
        <begin position="532"/>
        <end position="569"/>
    </location>
</feature>
<dbReference type="EMBL" id="AWWV01007738">
    <property type="protein sequence ID" value="OMO94984.1"/>
    <property type="molecule type" value="Genomic_DNA"/>
</dbReference>
<dbReference type="Gramene" id="OMO94984">
    <property type="protein sequence ID" value="OMO94984"/>
    <property type="gene ID" value="CCACVL1_05661"/>
</dbReference>
<evidence type="ECO:0000259" key="2">
    <source>
        <dbReference type="Pfam" id="PF25874"/>
    </source>
</evidence>
<name>A0A1R3JJJ4_COCAP</name>
<organism evidence="3 4">
    <name type="scientific">Corchorus capsularis</name>
    <name type="common">Jute</name>
    <dbReference type="NCBI Taxonomy" id="210143"/>
    <lineage>
        <taxon>Eukaryota</taxon>
        <taxon>Viridiplantae</taxon>
        <taxon>Streptophyta</taxon>
        <taxon>Embryophyta</taxon>
        <taxon>Tracheophyta</taxon>
        <taxon>Spermatophyta</taxon>
        <taxon>Magnoliopsida</taxon>
        <taxon>eudicotyledons</taxon>
        <taxon>Gunneridae</taxon>
        <taxon>Pentapetalae</taxon>
        <taxon>rosids</taxon>
        <taxon>malvids</taxon>
        <taxon>Malvales</taxon>
        <taxon>Malvaceae</taxon>
        <taxon>Grewioideae</taxon>
        <taxon>Apeibeae</taxon>
        <taxon>Corchorus</taxon>
    </lineage>
</organism>
<protein>
    <submittedName>
        <fullName evidence="3">PHD finger protein MALE MEIOCYTE DEATH 1-like protein</fullName>
    </submittedName>
</protein>
<feature type="compositionally biased region" description="Low complexity" evidence="1">
    <location>
        <begin position="532"/>
        <end position="548"/>
    </location>
</feature>
<sequence>MYLSDALLFVSSRFHLVANEPYMRKVGEAWRILHQGEEAIFLLEEQLDDEGLLQQADHCQHCNTIGWGHHLVSRTDYRVLVLVEDKRDSDLVTRSELLDADSCIFHGVIHGDGYAHLIFVDAMHEKARDIMCSWHQLCHSLCVRQISVEDETNWKGMQLRLLHGVAFERGWFGRNTWNYSHPSPDSDVTPFLSNLCSVDINSTLEQLSQSQSEHYARIADIINYCRDEYQGDLLTLSDLFKFMLVTVGVAHDKESKTKSNLSKYTKRRVEKANALLIKILRENANGWMYRDDLRTAASAKNREKGDRIGDTGFLDAVLTQKVISSGGYAARRSTDQQNNDKLLFTIEQNPQGGAEQNQGGEQGGAEHNNTQRAEDVLFLYQHLVLADPLAEKVLERNTFIKTLKHGITPHADGSLAELFYQVEGWEDASQGILEVARSAKGVQLKEVIQKGLRNTFCALANLVVTDLKPAYLNDENSLEKNPLEEGNLVTTPVVVSGTGYIVQKTCFECQAHIGSDNQGYCFHCLQKVEQQPGAPEESEESASLLVEGPSPAWYPEPESQLLSKDKEHH</sequence>
<reference evidence="3 4" key="1">
    <citation type="submission" date="2013-09" db="EMBL/GenBank/DDBJ databases">
        <title>Corchorus capsularis genome sequencing.</title>
        <authorList>
            <person name="Alam M."/>
            <person name="Haque M.S."/>
            <person name="Islam M.S."/>
            <person name="Emdad E.M."/>
            <person name="Islam M.M."/>
            <person name="Ahmed B."/>
            <person name="Halim A."/>
            <person name="Hossen Q.M.M."/>
            <person name="Hossain M.Z."/>
            <person name="Ahmed R."/>
            <person name="Khan M.M."/>
            <person name="Islam R."/>
            <person name="Rashid M.M."/>
            <person name="Khan S.A."/>
            <person name="Rahman M.S."/>
            <person name="Alam M."/>
        </authorList>
    </citation>
    <scope>NUCLEOTIDE SEQUENCE [LARGE SCALE GENOMIC DNA]</scope>
    <source>
        <strain evidence="4">cv. CVL-1</strain>
        <tissue evidence="3">Whole seedling</tissue>
    </source>
</reference>
<keyword evidence="4" id="KW-1185">Reference proteome</keyword>
<dbReference type="OrthoDB" id="10566153at2759"/>
<dbReference type="Pfam" id="PF25874">
    <property type="entry name" value="WHD_plant_repro"/>
    <property type="match status" value="1"/>
</dbReference>